<dbReference type="Proteomes" id="UP001642484">
    <property type="component" value="Unassembled WGS sequence"/>
</dbReference>
<protein>
    <submittedName>
        <fullName evidence="1">Uncharacterized protein</fullName>
    </submittedName>
</protein>
<dbReference type="EMBL" id="CAXAMN010003185">
    <property type="protein sequence ID" value="CAK9003306.1"/>
    <property type="molecule type" value="Genomic_DNA"/>
</dbReference>
<keyword evidence="2" id="KW-1185">Reference proteome</keyword>
<organism evidence="1 2">
    <name type="scientific">Durusdinium trenchii</name>
    <dbReference type="NCBI Taxonomy" id="1381693"/>
    <lineage>
        <taxon>Eukaryota</taxon>
        <taxon>Sar</taxon>
        <taxon>Alveolata</taxon>
        <taxon>Dinophyceae</taxon>
        <taxon>Suessiales</taxon>
        <taxon>Symbiodiniaceae</taxon>
        <taxon>Durusdinium</taxon>
    </lineage>
</organism>
<reference evidence="1 2" key="1">
    <citation type="submission" date="2024-02" db="EMBL/GenBank/DDBJ databases">
        <authorList>
            <person name="Chen Y."/>
            <person name="Shah S."/>
            <person name="Dougan E. K."/>
            <person name="Thang M."/>
            <person name="Chan C."/>
        </authorList>
    </citation>
    <scope>NUCLEOTIDE SEQUENCE [LARGE SCALE GENOMIC DNA]</scope>
</reference>
<evidence type="ECO:0000313" key="1">
    <source>
        <dbReference type="EMBL" id="CAK9003306.1"/>
    </source>
</evidence>
<proteinExistence type="predicted"/>
<comment type="caution">
    <text evidence="1">The sequence shown here is derived from an EMBL/GenBank/DDBJ whole genome shotgun (WGS) entry which is preliminary data.</text>
</comment>
<accession>A0ABP0IL45</accession>
<sequence length="127" mass="14680">STRFLMIWQMVNCHHHRHHHHRHHHHRLRRHHLHSWQMQCPSMCGEGSQCHTFKPEGRGTVRGPNLFGVVDSTSGTKVKEWGGSFQRLEDSDLRPQWLSLEAKIAMASNSDGHLEQRNPVGLASTPF</sequence>
<name>A0ABP0IL45_9DINO</name>
<evidence type="ECO:0000313" key="2">
    <source>
        <dbReference type="Proteomes" id="UP001642484"/>
    </source>
</evidence>
<feature type="non-terminal residue" evidence="1">
    <location>
        <position position="1"/>
    </location>
</feature>
<gene>
    <name evidence="1" type="ORF">CCMP2556_LOCUS7236</name>
</gene>